<evidence type="ECO:0008006" key="7">
    <source>
        <dbReference type="Google" id="ProtNLM"/>
    </source>
</evidence>
<feature type="transmembrane region" description="Helical" evidence="4">
    <location>
        <begin position="91"/>
        <end position="113"/>
    </location>
</feature>
<dbReference type="SUPFAM" id="SSF103473">
    <property type="entry name" value="MFS general substrate transporter"/>
    <property type="match status" value="1"/>
</dbReference>
<sequence length="453" mass="48567">MASNSVHTHAHSASEEVAPSPPQADNQAHVSLPLEIESAELPPADRGRAAWLVLACCSIIQTPVWGFSVSFGVYQNYYSKLSILDGSTSSIATIGTSASGILYLSSPFTFALLSRYPHLRRWSGPLGLFITVVGFLSSSFANSIGGLVATQGVIAAIGGGLLYSPVTLYMDEWWVRRKGLAYGVMLASKALSGVIIPFVMDALLHRFGFRITMRAWAVAIFLLTAPLLFFLKPRISLSPTTAPQKISFTFLTLPSFYILQASNLVQSLGYFLPQTYLSSYASTIGLNTNLGTLMIALVNGASIPGALTMGMLNDRLDLSHVILLSSIGSTLAVFIFWGLAGHGALLIMFAILYGFFAGGWSSTWSGMMKQMKRERSAIDTGLAFGLLSGVRGIGNVASGPLSAGLIEKATSMAEKNVRFGYETKYEWVIVFTGLTCLMSGGGWGWKACRSLIA</sequence>
<proteinExistence type="inferred from homology"/>
<comment type="similarity">
    <text evidence="2">Belongs to the major facilitator superfamily. Monocarboxylate porter (TC 2.A.1.13) family.</text>
</comment>
<dbReference type="InterPro" id="IPR050327">
    <property type="entry name" value="Proton-linked_MCT"/>
</dbReference>
<dbReference type="InterPro" id="IPR036259">
    <property type="entry name" value="MFS_trans_sf"/>
</dbReference>
<comment type="caution">
    <text evidence="5">The sequence shown here is derived from an EMBL/GenBank/DDBJ whole genome shotgun (WGS) entry which is preliminary data.</text>
</comment>
<feature type="transmembrane region" description="Helical" evidence="4">
    <location>
        <begin position="49"/>
        <end position="71"/>
    </location>
</feature>
<evidence type="ECO:0000256" key="4">
    <source>
        <dbReference type="SAM" id="Phobius"/>
    </source>
</evidence>
<evidence type="ECO:0000256" key="3">
    <source>
        <dbReference type="SAM" id="MobiDB-lite"/>
    </source>
</evidence>
<name>A0AA43QVA8_9LECA</name>
<evidence type="ECO:0000313" key="5">
    <source>
        <dbReference type="EMBL" id="MDI1492952.1"/>
    </source>
</evidence>
<feature type="transmembrane region" description="Helical" evidence="4">
    <location>
        <begin position="321"/>
        <end position="340"/>
    </location>
</feature>
<organism evidence="5 6">
    <name type="scientific">Ramalina farinacea</name>
    <dbReference type="NCBI Taxonomy" id="258253"/>
    <lineage>
        <taxon>Eukaryota</taxon>
        <taxon>Fungi</taxon>
        <taxon>Dikarya</taxon>
        <taxon>Ascomycota</taxon>
        <taxon>Pezizomycotina</taxon>
        <taxon>Lecanoromycetes</taxon>
        <taxon>OSLEUM clade</taxon>
        <taxon>Lecanoromycetidae</taxon>
        <taxon>Lecanorales</taxon>
        <taxon>Lecanorineae</taxon>
        <taxon>Ramalinaceae</taxon>
        <taxon>Ramalina</taxon>
    </lineage>
</organism>
<dbReference type="PANTHER" id="PTHR11360">
    <property type="entry name" value="MONOCARBOXYLATE TRANSPORTER"/>
    <property type="match status" value="1"/>
</dbReference>
<feature type="region of interest" description="Disordered" evidence="3">
    <location>
        <begin position="1"/>
        <end position="26"/>
    </location>
</feature>
<feature type="transmembrane region" description="Helical" evidence="4">
    <location>
        <begin position="180"/>
        <end position="199"/>
    </location>
</feature>
<feature type="transmembrane region" description="Helical" evidence="4">
    <location>
        <begin position="251"/>
        <end position="272"/>
    </location>
</feature>
<feature type="transmembrane region" description="Helical" evidence="4">
    <location>
        <begin position="346"/>
        <end position="367"/>
    </location>
</feature>
<protein>
    <recommendedName>
        <fullName evidence="7">MFS general substrate transporter</fullName>
    </recommendedName>
</protein>
<accession>A0AA43QVA8</accession>
<dbReference type="Gene3D" id="1.20.1250.20">
    <property type="entry name" value="MFS general substrate transporter like domains"/>
    <property type="match status" value="2"/>
</dbReference>
<dbReference type="PANTHER" id="PTHR11360:SF287">
    <property type="entry name" value="MFS MONOCARBOXYLATE TRANSPORTER"/>
    <property type="match status" value="1"/>
</dbReference>
<dbReference type="GO" id="GO:0022857">
    <property type="term" value="F:transmembrane transporter activity"/>
    <property type="evidence" value="ECO:0007669"/>
    <property type="project" value="InterPro"/>
</dbReference>
<keyword evidence="6" id="KW-1185">Reference proteome</keyword>
<evidence type="ECO:0000313" key="6">
    <source>
        <dbReference type="Proteomes" id="UP001161017"/>
    </source>
</evidence>
<comment type="subcellular location">
    <subcellularLocation>
        <location evidence="1">Membrane</location>
        <topology evidence="1">Multi-pass membrane protein</topology>
    </subcellularLocation>
</comment>
<gene>
    <name evidence="5" type="ORF">OHK93_004736</name>
</gene>
<dbReference type="EMBL" id="JAPUFD010000022">
    <property type="protein sequence ID" value="MDI1492952.1"/>
    <property type="molecule type" value="Genomic_DNA"/>
</dbReference>
<feature type="transmembrane region" description="Helical" evidence="4">
    <location>
        <begin position="292"/>
        <end position="312"/>
    </location>
</feature>
<feature type="transmembrane region" description="Helical" evidence="4">
    <location>
        <begin position="425"/>
        <end position="445"/>
    </location>
</feature>
<dbReference type="GO" id="GO:0016020">
    <property type="term" value="C:membrane"/>
    <property type="evidence" value="ECO:0007669"/>
    <property type="project" value="UniProtKB-SubCell"/>
</dbReference>
<evidence type="ECO:0000256" key="1">
    <source>
        <dbReference type="ARBA" id="ARBA00004141"/>
    </source>
</evidence>
<reference evidence="5" key="1">
    <citation type="journal article" date="2023" name="Genome Biol. Evol.">
        <title>First Whole Genome Sequence and Flow Cytometry Genome Size Data for the Lichen-Forming Fungus Ramalina farinacea (Ascomycota).</title>
        <authorList>
            <person name="Llewellyn T."/>
            <person name="Mian S."/>
            <person name="Hill R."/>
            <person name="Leitch I.J."/>
            <person name="Gaya E."/>
        </authorList>
    </citation>
    <scope>NUCLEOTIDE SEQUENCE</scope>
    <source>
        <strain evidence="5">LIQ254RAFAR</strain>
    </source>
</reference>
<feature type="transmembrane region" description="Helical" evidence="4">
    <location>
        <begin position="125"/>
        <end position="141"/>
    </location>
</feature>
<evidence type="ECO:0000256" key="2">
    <source>
        <dbReference type="ARBA" id="ARBA00006727"/>
    </source>
</evidence>
<dbReference type="AlphaFoldDB" id="A0AA43QVA8"/>
<feature type="transmembrane region" description="Helical" evidence="4">
    <location>
        <begin position="211"/>
        <end position="231"/>
    </location>
</feature>
<keyword evidence="4" id="KW-0472">Membrane</keyword>
<keyword evidence="4" id="KW-1133">Transmembrane helix</keyword>
<dbReference type="Proteomes" id="UP001161017">
    <property type="component" value="Unassembled WGS sequence"/>
</dbReference>
<dbReference type="InterPro" id="IPR011701">
    <property type="entry name" value="MFS"/>
</dbReference>
<keyword evidence="4" id="KW-0812">Transmembrane</keyword>
<feature type="transmembrane region" description="Helical" evidence="4">
    <location>
        <begin position="147"/>
        <end position="168"/>
    </location>
</feature>
<dbReference type="Pfam" id="PF07690">
    <property type="entry name" value="MFS_1"/>
    <property type="match status" value="1"/>
</dbReference>